<dbReference type="PANTHER" id="PTHR43320:SF2">
    <property type="entry name" value="2-DEHYDRO-3-DEOXYGLUCONOKINASE_2-DEHYDRO-3-DEOXYGALACTONOKINASE"/>
    <property type="match status" value="1"/>
</dbReference>
<dbReference type="Pfam" id="PF00294">
    <property type="entry name" value="PfkB"/>
    <property type="match status" value="1"/>
</dbReference>
<dbReference type="PANTHER" id="PTHR43320">
    <property type="entry name" value="SUGAR KINASE"/>
    <property type="match status" value="1"/>
</dbReference>
<dbReference type="CDD" id="cd01166">
    <property type="entry name" value="KdgK"/>
    <property type="match status" value="1"/>
</dbReference>
<dbReference type="InterPro" id="IPR011611">
    <property type="entry name" value="PfkB_dom"/>
</dbReference>
<evidence type="ECO:0000256" key="3">
    <source>
        <dbReference type="ARBA" id="ARBA00022777"/>
    </source>
</evidence>
<proteinExistence type="inferred from homology"/>
<dbReference type="InterPro" id="IPR029056">
    <property type="entry name" value="Ribokinase-like"/>
</dbReference>
<feature type="domain" description="Carbohydrate kinase PfkB" evidence="5">
    <location>
        <begin position="1"/>
        <end position="323"/>
    </location>
</feature>
<comment type="caution">
    <text evidence="6">The sequence shown here is derived from an EMBL/GenBank/DDBJ whole genome shotgun (WGS) entry which is preliminary data.</text>
</comment>
<evidence type="ECO:0000256" key="1">
    <source>
        <dbReference type="ARBA" id="ARBA00010688"/>
    </source>
</evidence>
<dbReference type="RefSeq" id="WP_191041468.1">
    <property type="nucleotide sequence ID" value="NZ_JACXAA010000009.1"/>
</dbReference>
<dbReference type="SUPFAM" id="SSF53613">
    <property type="entry name" value="Ribokinase-like"/>
    <property type="match status" value="1"/>
</dbReference>
<feature type="region of interest" description="Disordered" evidence="4">
    <location>
        <begin position="336"/>
        <end position="358"/>
    </location>
</feature>
<dbReference type="Gene3D" id="3.40.1190.20">
    <property type="match status" value="1"/>
</dbReference>
<dbReference type="EMBL" id="JACXAA010000009">
    <property type="protein sequence ID" value="MBD2755859.1"/>
    <property type="molecule type" value="Genomic_DNA"/>
</dbReference>
<comment type="similarity">
    <text evidence="1">Belongs to the carbohydrate kinase PfkB family.</text>
</comment>
<evidence type="ECO:0000313" key="6">
    <source>
        <dbReference type="EMBL" id="MBD2755859.1"/>
    </source>
</evidence>
<sequence>MNKVCCFGELLLRFSPVADGGWIRQATMPVFVGGAELNVATALANWGVPVKYSTILPENSLADDILGYVADKGIDPSGIVRFGQRIGTYYLPQGTDLKNAGVIYDRAHSAFSELTVGTVDWDVILENTSWLHVSAISPALSANVAGACQELLEAASAKGITVSMDLNHRARLWQYGMKPADVMPALVKHCDVVMGNIWAANALLGIPVDEHIHAKGQPADYLHHALATSEAIQERFPRCKVVANTFRFDAPPTGLRYYTTLYIDGQQYVSSELVTESVVDRVGSGDCFMGGLIYGLYNQHAPQGIVDFAAAAAFGKLQELGDATGQSVAEITGRLHTRSQPTPTRVDSMDSVDSYDSV</sequence>
<evidence type="ECO:0000256" key="2">
    <source>
        <dbReference type="ARBA" id="ARBA00022679"/>
    </source>
</evidence>
<reference evidence="6" key="1">
    <citation type="submission" date="2020-09" db="EMBL/GenBank/DDBJ databases">
        <authorList>
            <person name="Kim M.K."/>
        </authorList>
    </citation>
    <scope>NUCLEOTIDE SEQUENCE</scope>
    <source>
        <strain evidence="6">BT704</strain>
    </source>
</reference>
<gene>
    <name evidence="6" type="ORF">IC230_23355</name>
</gene>
<keyword evidence="3 6" id="KW-0418">Kinase</keyword>
<dbReference type="AlphaFoldDB" id="A0A927GFI3"/>
<protein>
    <submittedName>
        <fullName evidence="6">Sugar kinase</fullName>
    </submittedName>
</protein>
<evidence type="ECO:0000313" key="7">
    <source>
        <dbReference type="Proteomes" id="UP000653797"/>
    </source>
</evidence>
<keyword evidence="2" id="KW-0808">Transferase</keyword>
<dbReference type="GO" id="GO:0016301">
    <property type="term" value="F:kinase activity"/>
    <property type="evidence" value="ECO:0007669"/>
    <property type="project" value="UniProtKB-KW"/>
</dbReference>
<dbReference type="InterPro" id="IPR052700">
    <property type="entry name" value="Carb_kinase_PfkB-like"/>
</dbReference>
<dbReference type="Proteomes" id="UP000653797">
    <property type="component" value="Unassembled WGS sequence"/>
</dbReference>
<accession>A0A927GFI3</accession>
<evidence type="ECO:0000259" key="5">
    <source>
        <dbReference type="Pfam" id="PF00294"/>
    </source>
</evidence>
<name>A0A927GFI3_9BACT</name>
<evidence type="ECO:0000256" key="4">
    <source>
        <dbReference type="SAM" id="MobiDB-lite"/>
    </source>
</evidence>
<keyword evidence="7" id="KW-1185">Reference proteome</keyword>
<organism evidence="6 7">
    <name type="scientific">Spirosoma validum</name>
    <dbReference type="NCBI Taxonomy" id="2771355"/>
    <lineage>
        <taxon>Bacteria</taxon>
        <taxon>Pseudomonadati</taxon>
        <taxon>Bacteroidota</taxon>
        <taxon>Cytophagia</taxon>
        <taxon>Cytophagales</taxon>
        <taxon>Cytophagaceae</taxon>
        <taxon>Spirosoma</taxon>
    </lineage>
</organism>
<feature type="compositionally biased region" description="Low complexity" evidence="4">
    <location>
        <begin position="349"/>
        <end position="358"/>
    </location>
</feature>